<sequence>MHLIHGILLNDSGGGVKEKGGVIGEGDNPPIRQCEVAEAVDVGQKKRRTKNTALRDAVRDGKIITHAVTDLTLWKWLPTEIRVGVVVICYQFLLFIPET</sequence>
<dbReference type="EMBL" id="CADEBC010000551">
    <property type="protein sequence ID" value="CAB3251837.1"/>
    <property type="molecule type" value="Genomic_DNA"/>
</dbReference>
<gene>
    <name evidence="1" type="ORF">APLA_LOCUS13220</name>
</gene>
<dbReference type="AlphaFoldDB" id="A0A8S1B294"/>
<accession>A0A8S1B294</accession>
<protein>
    <submittedName>
        <fullName evidence="1">Uncharacterized protein</fullName>
    </submittedName>
</protein>
<evidence type="ECO:0000313" key="2">
    <source>
        <dbReference type="Proteomes" id="UP000494106"/>
    </source>
</evidence>
<dbReference type="Proteomes" id="UP000494106">
    <property type="component" value="Unassembled WGS sequence"/>
</dbReference>
<evidence type="ECO:0000313" key="1">
    <source>
        <dbReference type="EMBL" id="CAB3251837.1"/>
    </source>
</evidence>
<keyword evidence="2" id="KW-1185">Reference proteome</keyword>
<reference evidence="1 2" key="1">
    <citation type="submission" date="2020-04" db="EMBL/GenBank/DDBJ databases">
        <authorList>
            <person name="Wallbank WR R."/>
            <person name="Pardo Diaz C."/>
            <person name="Kozak K."/>
            <person name="Martin S."/>
            <person name="Jiggins C."/>
            <person name="Moest M."/>
            <person name="Warren A I."/>
            <person name="Byers J.R.P. K."/>
            <person name="Montejo-Kovacevich G."/>
            <person name="Yen C E."/>
        </authorList>
    </citation>
    <scope>NUCLEOTIDE SEQUENCE [LARGE SCALE GENOMIC DNA]</scope>
</reference>
<comment type="caution">
    <text evidence="1">The sequence shown here is derived from an EMBL/GenBank/DDBJ whole genome shotgun (WGS) entry which is preliminary data.</text>
</comment>
<name>A0A8S1B294_ARCPL</name>
<organism evidence="1 2">
    <name type="scientific">Arctia plantaginis</name>
    <name type="common">Wood tiger moth</name>
    <name type="synonym">Phalaena plantaginis</name>
    <dbReference type="NCBI Taxonomy" id="874455"/>
    <lineage>
        <taxon>Eukaryota</taxon>
        <taxon>Metazoa</taxon>
        <taxon>Ecdysozoa</taxon>
        <taxon>Arthropoda</taxon>
        <taxon>Hexapoda</taxon>
        <taxon>Insecta</taxon>
        <taxon>Pterygota</taxon>
        <taxon>Neoptera</taxon>
        <taxon>Endopterygota</taxon>
        <taxon>Lepidoptera</taxon>
        <taxon>Glossata</taxon>
        <taxon>Ditrysia</taxon>
        <taxon>Noctuoidea</taxon>
        <taxon>Erebidae</taxon>
        <taxon>Arctiinae</taxon>
        <taxon>Arctia</taxon>
    </lineage>
</organism>
<proteinExistence type="predicted"/>